<dbReference type="AlphaFoldDB" id="A0A4R2RII3"/>
<dbReference type="GO" id="GO:0043866">
    <property type="term" value="F:adenylyl-sulfate reductase (thioredoxin) activity"/>
    <property type="evidence" value="ECO:0007669"/>
    <property type="project" value="UniProtKB-EC"/>
</dbReference>
<dbReference type="GO" id="GO:0004604">
    <property type="term" value="F:phosphoadenylyl-sulfate reductase (thioredoxin) activity"/>
    <property type="evidence" value="ECO:0007669"/>
    <property type="project" value="UniProtKB-UniRule"/>
</dbReference>
<proteinExistence type="inferred from homology"/>
<keyword evidence="4" id="KW-0963">Cytoplasm</keyword>
<dbReference type="Gene3D" id="3.40.50.620">
    <property type="entry name" value="HUPs"/>
    <property type="match status" value="1"/>
</dbReference>
<keyword evidence="4" id="KW-0479">Metal-binding</keyword>
<reference evidence="6 7" key="1">
    <citation type="submission" date="2019-03" db="EMBL/GenBank/DDBJ databases">
        <title>Genomic Encyclopedia of Type Strains, Phase IV (KMG-IV): sequencing the most valuable type-strain genomes for metagenomic binning, comparative biology and taxonomic classification.</title>
        <authorList>
            <person name="Goeker M."/>
        </authorList>
    </citation>
    <scope>NUCLEOTIDE SEQUENCE [LARGE SCALE GENOMIC DNA]</scope>
    <source>
        <strain evidence="6 7">DSM 24766</strain>
    </source>
</reference>
<dbReference type="InterPro" id="IPR002500">
    <property type="entry name" value="PAPS_reduct_dom"/>
</dbReference>
<comment type="subcellular location">
    <subcellularLocation>
        <location evidence="4">Cytoplasm</location>
    </subcellularLocation>
</comment>
<evidence type="ECO:0000259" key="5">
    <source>
        <dbReference type="Pfam" id="PF01507"/>
    </source>
</evidence>
<dbReference type="EC" id="1.8.4.10" evidence="4"/>
<comment type="function">
    <text evidence="4">Catalyzes the formation of sulfite from adenosine 5'-phosphosulfate (APS) using thioredoxin as an electron donor.</text>
</comment>
<evidence type="ECO:0000256" key="1">
    <source>
        <dbReference type="ARBA" id="ARBA00009732"/>
    </source>
</evidence>
<dbReference type="GO" id="GO:0019379">
    <property type="term" value="P:sulfate assimilation, phosphoadenylyl sulfate reduction by phosphoadenylyl-sulfate reductase (thioredoxin)"/>
    <property type="evidence" value="ECO:0007669"/>
    <property type="project" value="UniProtKB-UniRule"/>
</dbReference>
<dbReference type="Proteomes" id="UP000295050">
    <property type="component" value="Unassembled WGS sequence"/>
</dbReference>
<sequence>MRDDTRYRDLPTTDWPVARSDDLLDALQADYLPDLDHVDMRGLLVDPRLGRVALVSSFGAESAVLLHYVTQVFPDIPVLFIDTGTHFPETLEYRDRLAARLKLNLVNLRPDPSLIAGEDPAGDLARRDPNMCCTLRKTFPLADALEGFDTWISGRKRYQGQTRAALPALERDGGHVKVNPLVFWSPDEIAAYFRKHELPRHPLVDKGYVSIGCAPCTRPVRAGEDLRAGRWADNPDKTECGIHLGPDGRFVRGWARRD</sequence>
<dbReference type="GO" id="GO:0046872">
    <property type="term" value="F:metal ion binding"/>
    <property type="evidence" value="ECO:0007669"/>
    <property type="project" value="UniProtKB-KW"/>
</dbReference>
<evidence type="ECO:0000313" key="6">
    <source>
        <dbReference type="EMBL" id="TCP62833.1"/>
    </source>
</evidence>
<evidence type="ECO:0000313" key="7">
    <source>
        <dbReference type="Proteomes" id="UP000295050"/>
    </source>
</evidence>
<keyword evidence="4" id="KW-0408">Iron</keyword>
<dbReference type="CDD" id="cd23945">
    <property type="entry name" value="PAPS_reductase"/>
    <property type="match status" value="1"/>
</dbReference>
<keyword evidence="7" id="KW-1185">Reference proteome</keyword>
<evidence type="ECO:0000256" key="4">
    <source>
        <dbReference type="HAMAP-Rule" id="MF_00063"/>
    </source>
</evidence>
<accession>A0A4R2RII3</accession>
<dbReference type="InterPro" id="IPR004511">
    <property type="entry name" value="PAPS/APS_Rdtase"/>
</dbReference>
<dbReference type="GO" id="GO:0051539">
    <property type="term" value="F:4 iron, 4 sulfur cluster binding"/>
    <property type="evidence" value="ECO:0007669"/>
    <property type="project" value="UniProtKB-UniRule"/>
</dbReference>
<feature type="binding site" evidence="4">
    <location>
        <position position="133"/>
    </location>
    <ligand>
        <name>[4Fe-4S] cluster</name>
        <dbReference type="ChEBI" id="CHEBI:49883"/>
    </ligand>
</feature>
<dbReference type="PANTHER" id="PTHR46509:SF1">
    <property type="entry name" value="PHOSPHOADENOSINE PHOSPHOSULFATE REDUCTASE"/>
    <property type="match status" value="1"/>
</dbReference>
<comment type="similarity">
    <text evidence="1 4">Belongs to the PAPS reductase family. CysH subfamily.</text>
</comment>
<dbReference type="GO" id="GO:0070814">
    <property type="term" value="P:hydrogen sulfide biosynthetic process"/>
    <property type="evidence" value="ECO:0007669"/>
    <property type="project" value="UniProtKB-UniRule"/>
</dbReference>
<comment type="catalytic activity">
    <reaction evidence="4">
        <text>[thioredoxin]-disulfide + sulfite + AMP + 2 H(+) = adenosine 5'-phosphosulfate + [thioredoxin]-dithiol</text>
        <dbReference type="Rhea" id="RHEA:21976"/>
        <dbReference type="Rhea" id="RHEA-COMP:10698"/>
        <dbReference type="Rhea" id="RHEA-COMP:10700"/>
        <dbReference type="ChEBI" id="CHEBI:15378"/>
        <dbReference type="ChEBI" id="CHEBI:17359"/>
        <dbReference type="ChEBI" id="CHEBI:29950"/>
        <dbReference type="ChEBI" id="CHEBI:50058"/>
        <dbReference type="ChEBI" id="CHEBI:58243"/>
        <dbReference type="ChEBI" id="CHEBI:456215"/>
        <dbReference type="EC" id="1.8.4.10"/>
    </reaction>
</comment>
<dbReference type="RefSeq" id="WP_243697835.1">
    <property type="nucleotide sequence ID" value="NZ_SLXU01000001.1"/>
</dbReference>
<keyword evidence="2 4" id="KW-0560">Oxidoreductase</keyword>
<dbReference type="SUPFAM" id="SSF52402">
    <property type="entry name" value="Adenine nucleotide alpha hydrolases-like"/>
    <property type="match status" value="1"/>
</dbReference>
<comment type="pathway">
    <text evidence="3 4">Sulfur metabolism; hydrogen sulfide biosynthesis; sulfite from sulfate.</text>
</comment>
<gene>
    <name evidence="4" type="primary">cysH</name>
    <name evidence="6" type="ORF">EV663_10193</name>
</gene>
<evidence type="ECO:0000256" key="2">
    <source>
        <dbReference type="ARBA" id="ARBA00023002"/>
    </source>
</evidence>
<organism evidence="6 7">
    <name type="scientific">Rhodovulum bhavnagarense</name>
    <dbReference type="NCBI Taxonomy" id="992286"/>
    <lineage>
        <taxon>Bacteria</taxon>
        <taxon>Pseudomonadati</taxon>
        <taxon>Pseudomonadota</taxon>
        <taxon>Alphaproteobacteria</taxon>
        <taxon>Rhodobacterales</taxon>
        <taxon>Paracoccaceae</taxon>
        <taxon>Rhodovulum</taxon>
    </lineage>
</organism>
<dbReference type="HAMAP" id="MF_00063">
    <property type="entry name" value="CysH"/>
    <property type="match status" value="1"/>
</dbReference>
<keyword evidence="4" id="KW-0411">Iron-sulfur</keyword>
<dbReference type="InterPro" id="IPR014729">
    <property type="entry name" value="Rossmann-like_a/b/a_fold"/>
</dbReference>
<evidence type="ECO:0000256" key="3">
    <source>
        <dbReference type="ARBA" id="ARBA00024327"/>
    </source>
</evidence>
<dbReference type="Pfam" id="PF01507">
    <property type="entry name" value="PAPS_reduct"/>
    <property type="match status" value="1"/>
</dbReference>
<dbReference type="EMBL" id="SLXU01000001">
    <property type="protein sequence ID" value="TCP62833.1"/>
    <property type="molecule type" value="Genomic_DNA"/>
</dbReference>
<dbReference type="NCBIfam" id="NF002537">
    <property type="entry name" value="PRK02090.1"/>
    <property type="match status" value="1"/>
</dbReference>
<feature type="active site" description="Nucleophile; cysteine thiosulfonate intermediate" evidence="4">
    <location>
        <position position="240"/>
    </location>
</feature>
<feature type="binding site" evidence="4">
    <location>
        <position position="216"/>
    </location>
    <ligand>
        <name>[4Fe-4S] cluster</name>
        <dbReference type="ChEBI" id="CHEBI:49883"/>
    </ligand>
</feature>
<dbReference type="NCBIfam" id="TIGR00434">
    <property type="entry name" value="cysH"/>
    <property type="match status" value="1"/>
</dbReference>
<comment type="cofactor">
    <cofactor evidence="4">
        <name>[4Fe-4S] cluster</name>
        <dbReference type="ChEBI" id="CHEBI:49883"/>
    </cofactor>
    <text evidence="4">Binds 1 [4Fe-4S] cluster per subunit.</text>
</comment>
<dbReference type="GO" id="GO:0005737">
    <property type="term" value="C:cytoplasm"/>
    <property type="evidence" value="ECO:0007669"/>
    <property type="project" value="UniProtKB-SubCell"/>
</dbReference>
<name>A0A4R2RII3_9RHOB</name>
<feature type="domain" description="Phosphoadenosine phosphosulphate reductase" evidence="5">
    <location>
        <begin position="52"/>
        <end position="219"/>
    </location>
</feature>
<feature type="binding site" evidence="4">
    <location>
        <position position="132"/>
    </location>
    <ligand>
        <name>[4Fe-4S] cluster</name>
        <dbReference type="ChEBI" id="CHEBI:49883"/>
    </ligand>
</feature>
<feature type="binding site" evidence="4">
    <location>
        <position position="213"/>
    </location>
    <ligand>
        <name>[4Fe-4S] cluster</name>
        <dbReference type="ChEBI" id="CHEBI:49883"/>
    </ligand>
</feature>
<dbReference type="PANTHER" id="PTHR46509">
    <property type="entry name" value="PHOSPHOADENOSINE PHOSPHOSULFATE REDUCTASE"/>
    <property type="match status" value="1"/>
</dbReference>
<protein>
    <recommendedName>
        <fullName evidence="4">Adenosine 5'-phosphosulfate reductase</fullName>
        <shortName evidence="4">APS reductase</shortName>
        <ecNumber evidence="4">1.8.4.10</ecNumber>
    </recommendedName>
    <alternativeName>
        <fullName evidence="4">5'-adenylylsulfate reductase</fullName>
    </alternativeName>
    <alternativeName>
        <fullName evidence="4">Thioredoxin-dependent 5'-adenylylsulfate reductase</fullName>
    </alternativeName>
</protein>
<comment type="caution">
    <text evidence="6">The sequence shown here is derived from an EMBL/GenBank/DDBJ whole genome shotgun (WGS) entry which is preliminary data.</text>
</comment>